<dbReference type="CDD" id="cd06357">
    <property type="entry name" value="PBP1_AmiC"/>
    <property type="match status" value="1"/>
</dbReference>
<dbReference type="PANTHER" id="PTHR47628:SF1">
    <property type="entry name" value="ALIPHATIC AMIDASE EXPRESSION-REGULATING PROTEIN"/>
    <property type="match status" value="1"/>
</dbReference>
<organism evidence="1 2">
    <name type="scientific">Roseivivax sediminis</name>
    <dbReference type="NCBI Taxonomy" id="936889"/>
    <lineage>
        <taxon>Bacteria</taxon>
        <taxon>Pseudomonadati</taxon>
        <taxon>Pseudomonadota</taxon>
        <taxon>Alphaproteobacteria</taxon>
        <taxon>Rhodobacterales</taxon>
        <taxon>Roseobacteraceae</taxon>
        <taxon>Roseivivax</taxon>
    </lineage>
</organism>
<dbReference type="RefSeq" id="WP_149757854.1">
    <property type="nucleotide sequence ID" value="NZ_FOMS01000014.1"/>
</dbReference>
<accession>A0A1I2CRP4</accession>
<dbReference type="GO" id="GO:0033218">
    <property type="term" value="F:amide binding"/>
    <property type="evidence" value="ECO:0007669"/>
    <property type="project" value="InterPro"/>
</dbReference>
<dbReference type="AlphaFoldDB" id="A0A1I2CRP4"/>
<evidence type="ECO:0000313" key="2">
    <source>
        <dbReference type="Proteomes" id="UP000325289"/>
    </source>
</evidence>
<dbReference type="InterPro" id="IPR039570">
    <property type="entry name" value="AmiC_PBP1"/>
</dbReference>
<keyword evidence="2" id="KW-1185">Reference proteome</keyword>
<dbReference type="EMBL" id="FOMS01000014">
    <property type="protein sequence ID" value="SFE70894.1"/>
    <property type="molecule type" value="Genomic_DNA"/>
</dbReference>
<sequence length="388" mass="43135">MKKSKSKFRIGVLHSVTGVTASTERLMLTALKFAVSEINAAGGIEGEELQIVHFDPGSDVVYYRFLADELISKHGVRLIFGAYRSSTRMAVKSVVEHKNGLLFYPTQYEGFEYSPNVIYGGAVANQNSSQMAEFIAETAGPRIAIIGSDYIWPRVASRTMAEQVCPDDQPPLTDFFVKLDAPRDEFDNYLREILKTSPDGIYCNLVGPSITHFYQAYRAMGLDPAKLPIFSLTTSETDISMMGFDAGEGHFTAAPYFQSLDNARNRQVLGDFYDWLGQRTPTNLVWEATYSQVHLAAKAMQACGTDDPHQVREALMGATFDAPQGRIKIDADNGHTYLWPRIGRINASGQFDVIRESVSAVKPDPYSPFVHEKTWVMREPALLSGSKN</sequence>
<dbReference type="Proteomes" id="UP000325289">
    <property type="component" value="Unassembled WGS sequence"/>
</dbReference>
<protein>
    <submittedName>
        <fullName evidence="1">Amino acid/amide ABC transporter substrate-binding protein, HAAT family</fullName>
    </submittedName>
</protein>
<reference evidence="1 2" key="1">
    <citation type="submission" date="2016-10" db="EMBL/GenBank/DDBJ databases">
        <authorList>
            <person name="Varghese N."/>
            <person name="Submissions S."/>
        </authorList>
    </citation>
    <scope>NUCLEOTIDE SEQUENCE [LARGE SCALE GENOMIC DNA]</scope>
    <source>
        <strain evidence="2">YIM D21,KCTC 23444,ACCC 10710</strain>
    </source>
</reference>
<dbReference type="SUPFAM" id="SSF53822">
    <property type="entry name" value="Periplasmic binding protein-like I"/>
    <property type="match status" value="1"/>
</dbReference>
<proteinExistence type="predicted"/>
<dbReference type="OrthoDB" id="9802022at2"/>
<evidence type="ECO:0000313" key="1">
    <source>
        <dbReference type="EMBL" id="SFE70894.1"/>
    </source>
</evidence>
<dbReference type="GO" id="GO:0006865">
    <property type="term" value="P:amino acid transport"/>
    <property type="evidence" value="ECO:0007669"/>
    <property type="project" value="InterPro"/>
</dbReference>
<dbReference type="Gene3D" id="3.40.50.2300">
    <property type="match status" value="2"/>
</dbReference>
<dbReference type="InterPro" id="IPR000709">
    <property type="entry name" value="Leu_Ile_Val-bd"/>
</dbReference>
<dbReference type="InterPro" id="IPR028082">
    <property type="entry name" value="Peripla_BP_I"/>
</dbReference>
<dbReference type="Pfam" id="PF13433">
    <property type="entry name" value="Peripla_BP_5"/>
    <property type="match status" value="1"/>
</dbReference>
<gene>
    <name evidence="1" type="ORF">SAMN04515678_11454</name>
</gene>
<dbReference type="PRINTS" id="PR00337">
    <property type="entry name" value="LEUILEVALBP"/>
</dbReference>
<dbReference type="PANTHER" id="PTHR47628">
    <property type="match status" value="1"/>
</dbReference>
<name>A0A1I2CRP4_9RHOB</name>